<evidence type="ECO:0000259" key="2">
    <source>
        <dbReference type="Pfam" id="PF14062"/>
    </source>
</evidence>
<sequence length="242" mass="25690">MSHSNSLRSIVARSVAHAVQTGRRTAFVLALASAPLVARAGPALVAAPAAGADDAIVLPAPKDFAAAIAAVEAATGTEGEVIETEAGIKIPLSAGRAFALEPHVASRLLAGSHGPFRKAGIYLFRYERAYGLPGEKDRIGLMPTSDPDLVIRRMGTSGHRHGVTTEQIIQWLHALERDEAFELLEIGSDFVAGRFEREPKDPVALAHRAAKFAPDLVSGHSDPTAGLADLIGRKRTLFLIWD</sequence>
<proteinExistence type="predicted"/>
<dbReference type="RefSeq" id="WP_248359432.1">
    <property type="nucleotide sequence ID" value="NZ_AP025591.1"/>
</dbReference>
<evidence type="ECO:0000313" key="4">
    <source>
        <dbReference type="Proteomes" id="UP001162891"/>
    </source>
</evidence>
<protein>
    <recommendedName>
        <fullName evidence="2">DUF4253 domain-containing protein</fullName>
    </recommendedName>
</protein>
<gene>
    <name evidence="3" type="ORF">AMOR_11300</name>
</gene>
<accession>A0ABM7WRN9</accession>
<name>A0ABM7WRN9_9BACT</name>
<dbReference type="InterPro" id="IPR025349">
    <property type="entry name" value="DUF4253"/>
</dbReference>
<dbReference type="EMBL" id="AP025591">
    <property type="protein sequence ID" value="BDG02134.1"/>
    <property type="molecule type" value="Genomic_DNA"/>
</dbReference>
<evidence type="ECO:0000256" key="1">
    <source>
        <dbReference type="SAM" id="SignalP"/>
    </source>
</evidence>
<organism evidence="3 4">
    <name type="scientific">Anaeromyxobacter oryzae</name>
    <dbReference type="NCBI Taxonomy" id="2918170"/>
    <lineage>
        <taxon>Bacteria</taxon>
        <taxon>Pseudomonadati</taxon>
        <taxon>Myxococcota</taxon>
        <taxon>Myxococcia</taxon>
        <taxon>Myxococcales</taxon>
        <taxon>Cystobacterineae</taxon>
        <taxon>Anaeromyxobacteraceae</taxon>
        <taxon>Anaeromyxobacter</taxon>
    </lineage>
</organism>
<dbReference type="Proteomes" id="UP001162891">
    <property type="component" value="Chromosome"/>
</dbReference>
<keyword evidence="1" id="KW-0732">Signal</keyword>
<evidence type="ECO:0000313" key="3">
    <source>
        <dbReference type="EMBL" id="BDG02134.1"/>
    </source>
</evidence>
<feature type="domain" description="DUF4253" evidence="2">
    <location>
        <begin position="138"/>
        <end position="242"/>
    </location>
</feature>
<feature type="signal peptide" evidence="1">
    <location>
        <begin position="1"/>
        <end position="40"/>
    </location>
</feature>
<keyword evidence="4" id="KW-1185">Reference proteome</keyword>
<dbReference type="Pfam" id="PF14062">
    <property type="entry name" value="DUF4253"/>
    <property type="match status" value="1"/>
</dbReference>
<feature type="chain" id="PRO_5046607965" description="DUF4253 domain-containing protein" evidence="1">
    <location>
        <begin position="41"/>
        <end position="242"/>
    </location>
</feature>
<reference evidence="4" key="1">
    <citation type="journal article" date="2022" name="Int. J. Syst. Evol. Microbiol.">
        <title>Anaeromyxobacter oryzae sp. nov., Anaeromyxobacter diazotrophicus sp. nov. and Anaeromyxobacter paludicola sp. nov., isolated from paddy soils.</title>
        <authorList>
            <person name="Itoh H."/>
            <person name="Xu Z."/>
            <person name="Mise K."/>
            <person name="Masuda Y."/>
            <person name="Ushijima N."/>
            <person name="Hayakawa C."/>
            <person name="Shiratori Y."/>
            <person name="Senoo K."/>
        </authorList>
    </citation>
    <scope>NUCLEOTIDE SEQUENCE [LARGE SCALE GENOMIC DNA]</scope>
    <source>
        <strain evidence="4">Red232</strain>
    </source>
</reference>